<dbReference type="OrthoDB" id="53299at2"/>
<feature type="domain" description="DUF4982" evidence="6">
    <location>
        <begin position="761"/>
        <end position="818"/>
    </location>
</feature>
<dbReference type="InterPro" id="IPR006102">
    <property type="entry name" value="Ig-like_GH2"/>
</dbReference>
<evidence type="ECO:0000256" key="3">
    <source>
        <dbReference type="ARBA" id="ARBA00023295"/>
    </source>
</evidence>
<dbReference type="InterPro" id="IPR054593">
    <property type="entry name" value="Beta-mannosidase-like_N2"/>
</dbReference>
<dbReference type="GO" id="GO:0004553">
    <property type="term" value="F:hydrolase activity, hydrolyzing O-glycosyl compounds"/>
    <property type="evidence" value="ECO:0007669"/>
    <property type="project" value="InterPro"/>
</dbReference>
<evidence type="ECO:0000259" key="4">
    <source>
        <dbReference type="Pfam" id="PF00703"/>
    </source>
</evidence>
<sequence length="937" mass="102553">MNKYRALALLWAVTACGAAHASPATPHSFPATPHSSRERIRIDADWRFHLTASPLVKDTVAIEGWRWTGAAFTDEAHAILPAGGDDRAWAPVKIGENLFTQPSRFVWLRTTLPSDSRTHRLLHFDSVDDNATVFLNGKRLLHHDGWDVPFNVPLDAAWSVHGPNVVTVLLENVNGPGGLSGATSLGHDETLIDGDPSRPAFDDRKWRTVHLPHDYIIEQAFTPLANVGHGSLPVAPAWYRKTFTIPKADKGKSLWIDFDGVYRDCAVWLNGHPLGRHPSGYTTFRYDIAPYARCGAKNVLAVSVDPTNFEGWWYEGGGIYRHVWLNAAAPLHVAPWGVAVDTTLPEPRPGSPAAPAGVTIKTHLNNDGANAASTIVSKIVDASGKTVAESSLVTAALAKQSKTVTQQVTIAQPHLWSLETPYLYQVVTEIRRNGAVTDTQETSFGVRTLRFDVNKGFFLNGRHVEIQGTCNHQDFAGVGIGMPDSLLYWRVKRLKEMGGNAYRMSHNPPAPELLDACDKLGMLVMDETRHLGDTYATKSQPGTKADDLSDLASMIQRDRNHPSIIMWSMSNEEPLQGTEEGAKIFVAMRNVVHKYDTTRPVTSAMNYAWGTGISLVEDLQGFNYFNHVSDYDDFHKAHPAIPAYASETSSGVSDRDTYEDDKAKGYVNEFDYRPWFDGATTAEQAWRPIADRPFMAGAFVWTGFDYKGEPTPYGWPCVNSHFGSLDMAGFPKDEFYYYQSVWSGKPMVHILPHWNRAGQEGKTFSVWCYSSADKVELFLNGQSLGAKDVARNSHVTWQVPYAPGTLLAKGYRNGAVIAADKVETTGAPARLVLKTDRTTLLADGEDVTMVEVDVVDAQGRIVPTANDLVHFALTGPAALAGVGNGDPSSHEPDQAPQRHAWNGRCLVIVRGGDAAGAATLAASAPGLTGAMLGLRVR</sequence>
<gene>
    <name evidence="9" type="primary">bga_2</name>
    <name evidence="9" type="ORF">CCAX7_10730</name>
</gene>
<dbReference type="Pfam" id="PF16355">
    <property type="entry name" value="DUF4982"/>
    <property type="match status" value="1"/>
</dbReference>
<dbReference type="InterPro" id="IPR036156">
    <property type="entry name" value="Beta-gal/glucu_dom_sf"/>
</dbReference>
<dbReference type="PANTHER" id="PTHR42732:SF1">
    <property type="entry name" value="BETA-MANNOSIDASE"/>
    <property type="match status" value="1"/>
</dbReference>
<dbReference type="InterPro" id="IPR048230">
    <property type="entry name" value="GalA-like"/>
</dbReference>
<feature type="domain" description="Glycoside hydrolase family 2" evidence="7">
    <location>
        <begin position="831"/>
        <end position="931"/>
    </location>
</feature>
<dbReference type="GO" id="GO:0005975">
    <property type="term" value="P:carbohydrate metabolic process"/>
    <property type="evidence" value="ECO:0007669"/>
    <property type="project" value="InterPro"/>
</dbReference>
<dbReference type="InterPro" id="IPR013783">
    <property type="entry name" value="Ig-like_fold"/>
</dbReference>
<dbReference type="EMBL" id="AP025739">
    <property type="protein sequence ID" value="BDI29022.1"/>
    <property type="molecule type" value="Genomic_DNA"/>
</dbReference>
<organism evidence="9 10">
    <name type="scientific">Capsulimonas corticalis</name>
    <dbReference type="NCBI Taxonomy" id="2219043"/>
    <lineage>
        <taxon>Bacteria</taxon>
        <taxon>Bacillati</taxon>
        <taxon>Armatimonadota</taxon>
        <taxon>Armatimonadia</taxon>
        <taxon>Capsulimonadales</taxon>
        <taxon>Capsulimonadaceae</taxon>
        <taxon>Capsulimonas</taxon>
    </lineage>
</organism>
<evidence type="ECO:0000313" key="10">
    <source>
        <dbReference type="Proteomes" id="UP000287394"/>
    </source>
</evidence>
<name>A0A402CUL9_9BACT</name>
<keyword evidence="3" id="KW-0326">Glycosidase</keyword>
<dbReference type="Gene3D" id="2.60.120.260">
    <property type="entry name" value="Galactose-binding domain-like"/>
    <property type="match status" value="2"/>
</dbReference>
<dbReference type="InterPro" id="IPR008979">
    <property type="entry name" value="Galactose-bd-like_sf"/>
</dbReference>
<dbReference type="AlphaFoldDB" id="A0A402CUL9"/>
<dbReference type="SUPFAM" id="SSF49785">
    <property type="entry name" value="Galactose-binding domain-like"/>
    <property type="match status" value="2"/>
</dbReference>
<dbReference type="InterPro" id="IPR017853">
    <property type="entry name" value="GH"/>
</dbReference>
<evidence type="ECO:0000313" key="9">
    <source>
        <dbReference type="EMBL" id="BDI29022.1"/>
    </source>
</evidence>
<dbReference type="PRINTS" id="PR00132">
    <property type="entry name" value="GLHYDRLASE2"/>
</dbReference>
<feature type="domain" description="Glycoside hydrolase family 2 immunoglobulin-like beta-sandwich" evidence="4">
    <location>
        <begin position="355"/>
        <end position="447"/>
    </location>
</feature>
<evidence type="ECO:0000259" key="8">
    <source>
        <dbReference type="Pfam" id="PF22666"/>
    </source>
</evidence>
<dbReference type="InterPro" id="IPR006101">
    <property type="entry name" value="Glyco_hydro_2"/>
</dbReference>
<accession>A0A402CUL9</accession>
<dbReference type="Pfam" id="PF02836">
    <property type="entry name" value="Glyco_hydro_2_C"/>
    <property type="match status" value="1"/>
</dbReference>
<dbReference type="PANTHER" id="PTHR42732">
    <property type="entry name" value="BETA-GALACTOSIDASE"/>
    <property type="match status" value="1"/>
</dbReference>
<evidence type="ECO:0000256" key="2">
    <source>
        <dbReference type="ARBA" id="ARBA00022801"/>
    </source>
</evidence>
<dbReference type="RefSeq" id="WP_119321069.1">
    <property type="nucleotide sequence ID" value="NZ_AP025739.1"/>
</dbReference>
<dbReference type="SUPFAM" id="SSF51445">
    <property type="entry name" value="(Trans)glycosidases"/>
    <property type="match status" value="1"/>
</dbReference>
<feature type="domain" description="Glycoside hydrolase family 2 catalytic" evidence="5">
    <location>
        <begin position="455"/>
        <end position="606"/>
    </location>
</feature>
<keyword evidence="2" id="KW-0378">Hydrolase</keyword>
<dbReference type="Pfam" id="PF22666">
    <property type="entry name" value="Glyco_hydro_2_N2"/>
    <property type="match status" value="1"/>
</dbReference>
<dbReference type="Gene3D" id="2.60.40.10">
    <property type="entry name" value="Immunoglobulins"/>
    <property type="match status" value="3"/>
</dbReference>
<dbReference type="SUPFAM" id="SSF49303">
    <property type="entry name" value="beta-Galactosidase/glucuronidase domain"/>
    <property type="match status" value="1"/>
</dbReference>
<dbReference type="NCBIfam" id="NF041462">
    <property type="entry name" value="GalA"/>
    <property type="match status" value="1"/>
</dbReference>
<evidence type="ECO:0000256" key="1">
    <source>
        <dbReference type="ARBA" id="ARBA00007401"/>
    </source>
</evidence>
<proteinExistence type="inferred from homology"/>
<dbReference type="InterPro" id="IPR006103">
    <property type="entry name" value="Glyco_hydro_2_cat"/>
</dbReference>
<comment type="similarity">
    <text evidence="1">Belongs to the glycosyl hydrolase 2 family.</text>
</comment>
<dbReference type="SUPFAM" id="SSF49373">
    <property type="entry name" value="Invasin/intimin cell-adhesion fragments"/>
    <property type="match status" value="1"/>
</dbReference>
<dbReference type="InterPro" id="IPR008964">
    <property type="entry name" value="Invasin/intimin_cell_adhesion"/>
</dbReference>
<feature type="domain" description="Beta-mannosidase-like galactose-binding" evidence="8">
    <location>
        <begin position="236"/>
        <end position="308"/>
    </location>
</feature>
<dbReference type="InterPro" id="IPR051913">
    <property type="entry name" value="GH2_Domain-Containing"/>
</dbReference>
<dbReference type="PROSITE" id="PS00608">
    <property type="entry name" value="GLYCOSYL_HYDROL_F2_2"/>
    <property type="match status" value="1"/>
</dbReference>
<dbReference type="Proteomes" id="UP000287394">
    <property type="component" value="Chromosome"/>
</dbReference>
<dbReference type="KEGG" id="ccot:CCAX7_10730"/>
<dbReference type="Pfam" id="PF18565">
    <property type="entry name" value="Glyco_hydro2_C5"/>
    <property type="match status" value="1"/>
</dbReference>
<evidence type="ECO:0000259" key="5">
    <source>
        <dbReference type="Pfam" id="PF02836"/>
    </source>
</evidence>
<dbReference type="InterPro" id="IPR023232">
    <property type="entry name" value="Glyco_hydro_2_AS"/>
</dbReference>
<protein>
    <submittedName>
        <fullName evidence="9">Beta-galactosidase</fullName>
    </submittedName>
</protein>
<dbReference type="PROSITE" id="PS51257">
    <property type="entry name" value="PROKAR_LIPOPROTEIN"/>
    <property type="match status" value="1"/>
</dbReference>
<evidence type="ECO:0000259" key="7">
    <source>
        <dbReference type="Pfam" id="PF18565"/>
    </source>
</evidence>
<dbReference type="Gene3D" id="3.20.20.80">
    <property type="entry name" value="Glycosidases"/>
    <property type="match status" value="1"/>
</dbReference>
<dbReference type="Pfam" id="PF00703">
    <property type="entry name" value="Glyco_hydro_2"/>
    <property type="match status" value="1"/>
</dbReference>
<reference evidence="9 10" key="1">
    <citation type="journal article" date="2019" name="Int. J. Syst. Evol. Microbiol.">
        <title>Capsulimonas corticalis gen. nov., sp. nov., an aerobic capsulated bacterium, of a novel bacterial order, Capsulimonadales ord. nov., of the class Armatimonadia of the phylum Armatimonadetes.</title>
        <authorList>
            <person name="Li J."/>
            <person name="Kudo C."/>
            <person name="Tonouchi A."/>
        </authorList>
    </citation>
    <scope>NUCLEOTIDE SEQUENCE [LARGE SCALE GENOMIC DNA]</scope>
    <source>
        <strain evidence="9 10">AX-7</strain>
    </source>
</reference>
<keyword evidence="10" id="KW-1185">Reference proteome</keyword>
<dbReference type="InterPro" id="IPR040605">
    <property type="entry name" value="Glyco_hydro2_dom5"/>
</dbReference>
<dbReference type="InterPro" id="IPR032311">
    <property type="entry name" value="DUF4982"/>
</dbReference>
<evidence type="ECO:0000259" key="6">
    <source>
        <dbReference type="Pfam" id="PF16355"/>
    </source>
</evidence>